<dbReference type="InterPro" id="IPR036061">
    <property type="entry name" value="CheW-like_dom_sf"/>
</dbReference>
<dbReference type="SMART" id="SM00448">
    <property type="entry name" value="REC"/>
    <property type="match status" value="1"/>
</dbReference>
<dbReference type="SMART" id="SM00260">
    <property type="entry name" value="CheW"/>
    <property type="match status" value="1"/>
</dbReference>
<evidence type="ECO:0000259" key="1">
    <source>
        <dbReference type="PROSITE" id="PS50110"/>
    </source>
</evidence>
<dbReference type="Gene3D" id="2.30.30.40">
    <property type="entry name" value="SH3 Domains"/>
    <property type="match status" value="1"/>
</dbReference>
<dbReference type="Gene3D" id="2.40.50.180">
    <property type="entry name" value="CheA-289, Domain 4"/>
    <property type="match status" value="1"/>
</dbReference>
<dbReference type="PIRSF" id="PIRSF002867">
    <property type="entry name" value="CheV"/>
    <property type="match status" value="1"/>
</dbReference>
<proteinExistence type="predicted"/>
<feature type="domain" description="Response regulatory" evidence="1">
    <location>
        <begin position="190"/>
        <end position="319"/>
    </location>
</feature>
<dbReference type="GO" id="GO:0006935">
    <property type="term" value="P:chemotaxis"/>
    <property type="evidence" value="ECO:0007669"/>
    <property type="project" value="InterPro"/>
</dbReference>
<dbReference type="PANTHER" id="PTHR47233:SF3">
    <property type="entry name" value="CHEMOTAXIS PROTEIN CHEV"/>
    <property type="match status" value="1"/>
</dbReference>
<reference evidence="3" key="1">
    <citation type="journal article" date="2015" name="Proc. Natl. Acad. Sci. U.S.A.">
        <title>Networks of energetic and metabolic interactions define dynamics in microbial communities.</title>
        <authorList>
            <person name="Embree M."/>
            <person name="Liu J.K."/>
            <person name="Al-Bassam M.M."/>
            <person name="Zengler K."/>
        </authorList>
    </citation>
    <scope>NUCLEOTIDE SEQUENCE</scope>
</reference>
<gene>
    <name evidence="3" type="ORF">ASZ90_002639</name>
</gene>
<dbReference type="GO" id="GO:0000160">
    <property type="term" value="P:phosphorelay signal transduction system"/>
    <property type="evidence" value="ECO:0007669"/>
    <property type="project" value="InterPro"/>
</dbReference>
<dbReference type="InterPro" id="IPR001789">
    <property type="entry name" value="Sig_transdc_resp-reg_receiver"/>
</dbReference>
<dbReference type="InterPro" id="IPR011006">
    <property type="entry name" value="CheY-like_superfamily"/>
</dbReference>
<dbReference type="AlphaFoldDB" id="A0A0W8G2X8"/>
<organism evidence="3">
    <name type="scientific">hydrocarbon metagenome</name>
    <dbReference type="NCBI Taxonomy" id="938273"/>
    <lineage>
        <taxon>unclassified sequences</taxon>
        <taxon>metagenomes</taxon>
        <taxon>ecological metagenomes</taxon>
    </lineage>
</organism>
<protein>
    <submittedName>
        <fullName evidence="3">Chemotaxis protein chev</fullName>
    </submittedName>
</protein>
<dbReference type="Gene3D" id="3.40.50.2300">
    <property type="match status" value="1"/>
</dbReference>
<dbReference type="SUPFAM" id="SSF52172">
    <property type="entry name" value="CheY-like"/>
    <property type="match status" value="1"/>
</dbReference>
<dbReference type="InterPro" id="IPR024181">
    <property type="entry name" value="Chemotax_regulator_CheV"/>
</dbReference>
<comment type="caution">
    <text evidence="3">The sequence shown here is derived from an EMBL/GenBank/DDBJ whole genome shotgun (WGS) entry which is preliminary data.</text>
</comment>
<accession>A0A0W8G2X8</accession>
<sequence length="327" mass="36811">MAQTNILLESGTNELEIVEFFLDEQLPAGEKYTGYYGVNVAKVLEIIRLPKVTEMPQTPHPCIMGTFNLRNKIVPLVDLCAWLGKTKYPSDTDKVVVTEFNNIVNAFLVSGVNRIHRLSWERIDPPNRQVSVFSGESVTGVVRMEDRVLFILDMEKIIGDLNPSLALRELDEKAFVEERRELPDKDMVFRVLVADDSGTIRNMMVKSLERAGFEVTAAINGREAWDALSRIKEKAAAEDKSLLDLMHVVISDIEMPAMDGHSLTKRIKEDPVLRELPVILFSSLITESLRHKGIAVGADEQVSKPDMKILAEKARELAYNNLVAKKH</sequence>
<dbReference type="PROSITE" id="PS50110">
    <property type="entry name" value="RESPONSE_REGULATORY"/>
    <property type="match status" value="1"/>
</dbReference>
<name>A0A0W8G2X8_9ZZZZ</name>
<dbReference type="EMBL" id="LNQE01000322">
    <property type="protein sequence ID" value="KUG27503.1"/>
    <property type="molecule type" value="Genomic_DNA"/>
</dbReference>
<dbReference type="Pfam" id="PF01584">
    <property type="entry name" value="CheW"/>
    <property type="match status" value="1"/>
</dbReference>
<feature type="domain" description="CheW-like" evidence="2">
    <location>
        <begin position="14"/>
        <end position="163"/>
    </location>
</feature>
<evidence type="ECO:0000259" key="2">
    <source>
        <dbReference type="PROSITE" id="PS50851"/>
    </source>
</evidence>
<dbReference type="InterPro" id="IPR002545">
    <property type="entry name" value="CheW-lke_dom"/>
</dbReference>
<dbReference type="PANTHER" id="PTHR47233">
    <property type="entry name" value="CHEMOTAXIS PROTEIN CHEV"/>
    <property type="match status" value="1"/>
</dbReference>
<dbReference type="Pfam" id="PF00072">
    <property type="entry name" value="Response_reg"/>
    <property type="match status" value="1"/>
</dbReference>
<evidence type="ECO:0000313" key="3">
    <source>
        <dbReference type="EMBL" id="KUG27503.1"/>
    </source>
</evidence>
<dbReference type="SUPFAM" id="SSF50341">
    <property type="entry name" value="CheW-like"/>
    <property type="match status" value="1"/>
</dbReference>
<dbReference type="PROSITE" id="PS50851">
    <property type="entry name" value="CHEW"/>
    <property type="match status" value="1"/>
</dbReference>